<keyword evidence="8" id="KW-1185">Reference proteome</keyword>
<comment type="caution">
    <text evidence="7">The sequence shown here is derived from an EMBL/GenBank/DDBJ whole genome shotgun (WGS) entry which is preliminary data.</text>
</comment>
<keyword evidence="3" id="KW-0378">Hydrolase</keyword>
<feature type="region of interest" description="Disordered" evidence="4">
    <location>
        <begin position="176"/>
        <end position="199"/>
    </location>
</feature>
<dbReference type="CDD" id="cd02696">
    <property type="entry name" value="MurNAc-LAA"/>
    <property type="match status" value="1"/>
</dbReference>
<dbReference type="InterPro" id="IPR011990">
    <property type="entry name" value="TPR-like_helical_dom_sf"/>
</dbReference>
<dbReference type="InterPro" id="IPR021731">
    <property type="entry name" value="AMIN_dom"/>
</dbReference>
<dbReference type="AlphaFoldDB" id="A0A0D2HMG9"/>
<name>A0A0D2HMG9_9BACT</name>
<dbReference type="EMBL" id="AZAC01000044">
    <property type="protein sequence ID" value="KIX11808.1"/>
    <property type="molecule type" value="Genomic_DNA"/>
</dbReference>
<dbReference type="SUPFAM" id="SSF53187">
    <property type="entry name" value="Zn-dependent exopeptidases"/>
    <property type="match status" value="1"/>
</dbReference>
<dbReference type="Proteomes" id="UP000032233">
    <property type="component" value="Unassembled WGS sequence"/>
</dbReference>
<dbReference type="Pfam" id="PF11741">
    <property type="entry name" value="AMIN"/>
    <property type="match status" value="1"/>
</dbReference>
<dbReference type="GO" id="GO:0008745">
    <property type="term" value="F:N-acetylmuramoyl-L-alanine amidase activity"/>
    <property type="evidence" value="ECO:0007669"/>
    <property type="project" value="UniProtKB-EC"/>
</dbReference>
<reference evidence="7 8" key="1">
    <citation type="submission" date="2013-11" db="EMBL/GenBank/DDBJ databases">
        <title>Metagenomic analysis of a methanogenic consortium involved in long chain n-alkane degradation.</title>
        <authorList>
            <person name="Davidova I.A."/>
            <person name="Callaghan A.V."/>
            <person name="Wawrik B."/>
            <person name="Pruitt S."/>
            <person name="Marks C."/>
            <person name="Duncan K.E."/>
            <person name="Suflita J.M."/>
        </authorList>
    </citation>
    <scope>NUCLEOTIDE SEQUENCE [LARGE SCALE GENOMIC DNA]</scope>
    <source>
        <strain evidence="7 8">SPR</strain>
    </source>
</reference>
<dbReference type="RefSeq" id="WP_052515443.1">
    <property type="nucleotide sequence ID" value="NZ_AZAC01000044.1"/>
</dbReference>
<dbReference type="InterPro" id="IPR002508">
    <property type="entry name" value="MurNAc-LAA_cat"/>
</dbReference>
<sequence>MRSPRSNLFIAFFCLLAWLLGQGTALAQDEKAIYNQIKADYKWLVKTPKAGSVYHNWQSLAERFSRVYTSNPQGPLAPGSLYWMARIHEGAYERFKRVENLTEALDICRRLTRHFPKSRLADDAQLRIGRLLEASGKPKKAYLEYLRVVMNYPNGDMKPLAEKRLAALEKKLIKGVSDKQDNREPQKTDSKGREETSPLARVTELRHWSTPTYTRVVMALERPVPYDTHLLKKDPAEGKPRRLYLDLQGSRLGKKIDDKHPIGDGLLTAARAGQYSNDTVRLVLDIKHLASYKVFTLDNPFRVVVDCFGHQKKNRTASLGKKKKVPRGRAKEAPPAMTLAAALGLGIKRIVIDPGHGGKDPGAIWRGLKEKDITLDVAKRLAVQLKKRLGCKVYLTRTTDKFIPLEARTAFANTKDADLFISLHVNAAPSHRLNGVETYFLNLASDEESMRVAARENATTKRSISDLQVILNDLMLNSKINESNHLARDLHKGLLKTLRKRYKVRDLKVKQAPFYVLIGARMPAVLVEMGFITNQTEHRRLTGSRYRSAVAEGVAKGVVDYAEYLKKYGTNTQN</sequence>
<dbReference type="InterPro" id="IPR050695">
    <property type="entry name" value="N-acetylmuramoyl_amidase_3"/>
</dbReference>
<dbReference type="Gene3D" id="1.25.40.10">
    <property type="entry name" value="Tetratricopeptide repeat domain"/>
    <property type="match status" value="1"/>
</dbReference>
<dbReference type="SMART" id="SM00646">
    <property type="entry name" value="Ami_3"/>
    <property type="match status" value="1"/>
</dbReference>
<accession>A0A0D2HMG9</accession>
<dbReference type="Gene3D" id="3.40.630.40">
    <property type="entry name" value="Zn-dependent exopeptidases"/>
    <property type="match status" value="1"/>
</dbReference>
<dbReference type="Pfam" id="PF01520">
    <property type="entry name" value="Amidase_3"/>
    <property type="match status" value="1"/>
</dbReference>
<dbReference type="SUPFAM" id="SSF48452">
    <property type="entry name" value="TPR-like"/>
    <property type="match status" value="1"/>
</dbReference>
<keyword evidence="5" id="KW-0732">Signal</keyword>
<dbReference type="Gene3D" id="2.60.40.3500">
    <property type="match status" value="1"/>
</dbReference>
<dbReference type="InParanoid" id="A0A0D2HMG9"/>
<feature type="signal peptide" evidence="5">
    <location>
        <begin position="1"/>
        <end position="27"/>
    </location>
</feature>
<evidence type="ECO:0000256" key="4">
    <source>
        <dbReference type="SAM" id="MobiDB-lite"/>
    </source>
</evidence>
<evidence type="ECO:0000313" key="7">
    <source>
        <dbReference type="EMBL" id="KIX11808.1"/>
    </source>
</evidence>
<dbReference type="FunCoup" id="A0A0D2HMG9">
    <property type="interactions" value="305"/>
</dbReference>
<evidence type="ECO:0000313" key="8">
    <source>
        <dbReference type="Proteomes" id="UP000032233"/>
    </source>
</evidence>
<protein>
    <recommendedName>
        <fullName evidence="2">N-acetylmuramoyl-L-alanine amidase</fullName>
        <ecNumber evidence="2">3.5.1.28</ecNumber>
    </recommendedName>
</protein>
<dbReference type="GO" id="GO:0009253">
    <property type="term" value="P:peptidoglycan catabolic process"/>
    <property type="evidence" value="ECO:0007669"/>
    <property type="project" value="InterPro"/>
</dbReference>
<proteinExistence type="predicted"/>
<evidence type="ECO:0000259" key="6">
    <source>
        <dbReference type="SMART" id="SM00646"/>
    </source>
</evidence>
<evidence type="ECO:0000256" key="3">
    <source>
        <dbReference type="ARBA" id="ARBA00022801"/>
    </source>
</evidence>
<dbReference type="EC" id="3.5.1.28" evidence="2"/>
<feature type="compositionally biased region" description="Basic and acidic residues" evidence="4">
    <location>
        <begin position="176"/>
        <end position="196"/>
    </location>
</feature>
<evidence type="ECO:0000256" key="2">
    <source>
        <dbReference type="ARBA" id="ARBA00011901"/>
    </source>
</evidence>
<evidence type="ECO:0000256" key="5">
    <source>
        <dbReference type="SAM" id="SignalP"/>
    </source>
</evidence>
<feature type="chain" id="PRO_5002243437" description="N-acetylmuramoyl-L-alanine amidase" evidence="5">
    <location>
        <begin position="28"/>
        <end position="574"/>
    </location>
</feature>
<feature type="domain" description="MurNAc-LAA" evidence="6">
    <location>
        <begin position="409"/>
        <end position="559"/>
    </location>
</feature>
<dbReference type="PANTHER" id="PTHR30404">
    <property type="entry name" value="N-ACETYLMURAMOYL-L-ALANINE AMIDASE"/>
    <property type="match status" value="1"/>
</dbReference>
<evidence type="ECO:0000256" key="1">
    <source>
        <dbReference type="ARBA" id="ARBA00001561"/>
    </source>
</evidence>
<gene>
    <name evidence="7" type="ORF">X474_22290</name>
</gene>
<dbReference type="GO" id="GO:0030288">
    <property type="term" value="C:outer membrane-bounded periplasmic space"/>
    <property type="evidence" value="ECO:0007669"/>
    <property type="project" value="TreeGrafter"/>
</dbReference>
<dbReference type="PANTHER" id="PTHR30404:SF0">
    <property type="entry name" value="N-ACETYLMURAMOYL-L-ALANINE AMIDASE AMIC"/>
    <property type="match status" value="1"/>
</dbReference>
<comment type="catalytic activity">
    <reaction evidence="1">
        <text>Hydrolyzes the link between N-acetylmuramoyl residues and L-amino acid residues in certain cell-wall glycopeptides.</text>
        <dbReference type="EC" id="3.5.1.28"/>
    </reaction>
</comment>
<dbReference type="FunFam" id="3.40.630.40:FF:000005">
    <property type="entry name" value="N-acetylmuramoyl-L-alanine amidase (AmiA)"/>
    <property type="match status" value="1"/>
</dbReference>
<dbReference type="OrthoDB" id="9806267at2"/>
<dbReference type="STRING" id="1429043.X474_22290"/>
<organism evidence="7 8">
    <name type="scientific">Dethiosulfatarculus sandiegensis</name>
    <dbReference type="NCBI Taxonomy" id="1429043"/>
    <lineage>
        <taxon>Bacteria</taxon>
        <taxon>Pseudomonadati</taxon>
        <taxon>Thermodesulfobacteriota</taxon>
        <taxon>Desulfarculia</taxon>
        <taxon>Desulfarculales</taxon>
        <taxon>Desulfarculaceae</taxon>
        <taxon>Dethiosulfatarculus</taxon>
    </lineage>
</organism>
<dbReference type="PATRIC" id="fig|1429043.3.peg.4721"/>